<dbReference type="SMART" id="SM00225">
    <property type="entry name" value="BTB"/>
    <property type="match status" value="1"/>
</dbReference>
<dbReference type="InterPro" id="IPR027359">
    <property type="entry name" value="Volt_channel_dom_sf"/>
</dbReference>
<evidence type="ECO:0000256" key="6">
    <source>
        <dbReference type="ARBA" id="ARBA00022882"/>
    </source>
</evidence>
<dbReference type="PRINTS" id="PR00169">
    <property type="entry name" value="KCHANNEL"/>
</dbReference>
<evidence type="ECO:0000256" key="1">
    <source>
        <dbReference type="ARBA" id="ARBA00004141"/>
    </source>
</evidence>
<dbReference type="AlphaFoldDB" id="A0A482IBM4"/>
<dbReference type="PRINTS" id="PR01494">
    <property type="entry name" value="KV9CHANNEL"/>
</dbReference>
<evidence type="ECO:0000259" key="13">
    <source>
        <dbReference type="SMART" id="SM00225"/>
    </source>
</evidence>
<keyword evidence="9" id="KW-0406">Ion transport</keyword>
<keyword evidence="8 12" id="KW-1133">Transmembrane helix</keyword>
<dbReference type="Pfam" id="PF00520">
    <property type="entry name" value="Ion_trans"/>
    <property type="match status" value="1"/>
</dbReference>
<feature type="domain" description="BTB" evidence="13">
    <location>
        <begin position="71"/>
        <end position="181"/>
    </location>
</feature>
<dbReference type="GO" id="GO:0051260">
    <property type="term" value="P:protein homooligomerization"/>
    <property type="evidence" value="ECO:0007669"/>
    <property type="project" value="InterPro"/>
</dbReference>
<keyword evidence="11" id="KW-0407">Ion channel</keyword>
<dbReference type="Pfam" id="PF02214">
    <property type="entry name" value="BTB_2"/>
    <property type="match status" value="1"/>
</dbReference>
<evidence type="ECO:0000256" key="2">
    <source>
        <dbReference type="ARBA" id="ARBA00022448"/>
    </source>
</evidence>
<dbReference type="InterPro" id="IPR003971">
    <property type="entry name" value="K_chnl_volt-dep_Kv5/Kv9"/>
</dbReference>
<keyword evidence="7" id="KW-0630">Potassium</keyword>
<dbReference type="InterPro" id="IPR011333">
    <property type="entry name" value="SKP1/BTB/POZ_sf"/>
</dbReference>
<evidence type="ECO:0000256" key="5">
    <source>
        <dbReference type="ARBA" id="ARBA00022826"/>
    </source>
</evidence>
<evidence type="ECO:0000256" key="4">
    <source>
        <dbReference type="ARBA" id="ARBA00022692"/>
    </source>
</evidence>
<dbReference type="PANTHER" id="PTHR11537">
    <property type="entry name" value="VOLTAGE-GATED POTASSIUM CHANNEL"/>
    <property type="match status" value="1"/>
</dbReference>
<keyword evidence="10 12" id="KW-0472">Membrane</keyword>
<dbReference type="InterPro" id="IPR013099">
    <property type="entry name" value="K_chnl_dom"/>
</dbReference>
<dbReference type="SUPFAM" id="SSF81324">
    <property type="entry name" value="Voltage-gated potassium channels"/>
    <property type="match status" value="2"/>
</dbReference>
<evidence type="ECO:0000313" key="14">
    <source>
        <dbReference type="EMBL" id="QBP05209.1"/>
    </source>
</evidence>
<accession>A0A482IBM4</accession>
<dbReference type="InterPro" id="IPR003131">
    <property type="entry name" value="T1-type_BTB"/>
</dbReference>
<dbReference type="InterPro" id="IPR005821">
    <property type="entry name" value="Ion_trans_dom"/>
</dbReference>
<reference evidence="14" key="1">
    <citation type="journal article" date="2019" name="Mar. Genomics">
        <title>Genomic discovery of ion channel genes in the central nervous system of the lamprey Petromyzon marinus.</title>
        <authorList>
            <person name="Northcutt A.J."/>
            <person name="Hough R.A."/>
            <person name="Frese A.N."/>
            <person name="McClellan A.D."/>
            <person name="Schulz D.J."/>
        </authorList>
    </citation>
    <scope>NUCLEOTIDE SEQUENCE</scope>
</reference>
<evidence type="ECO:0000256" key="3">
    <source>
        <dbReference type="ARBA" id="ARBA00022538"/>
    </source>
</evidence>
<keyword evidence="4 12" id="KW-0812">Transmembrane</keyword>
<dbReference type="Gene3D" id="1.20.120.350">
    <property type="entry name" value="Voltage-gated potassium channels. Chain C"/>
    <property type="match status" value="1"/>
</dbReference>
<name>A0A482IBM4_PETMA</name>
<organism evidence="14">
    <name type="scientific">Petromyzon marinus</name>
    <name type="common">Sea lamprey</name>
    <dbReference type="NCBI Taxonomy" id="7757"/>
    <lineage>
        <taxon>Eukaryota</taxon>
        <taxon>Metazoa</taxon>
        <taxon>Chordata</taxon>
        <taxon>Craniata</taxon>
        <taxon>Vertebrata</taxon>
        <taxon>Cyclostomata</taxon>
        <taxon>Hyperoartia</taxon>
        <taxon>Petromyzontiformes</taxon>
        <taxon>Petromyzontidae</taxon>
        <taxon>Petromyzon</taxon>
    </lineage>
</organism>
<keyword evidence="6" id="KW-0851">Voltage-gated channel</keyword>
<feature type="transmembrane region" description="Helical" evidence="12">
    <location>
        <begin position="274"/>
        <end position="293"/>
    </location>
</feature>
<evidence type="ECO:0000256" key="10">
    <source>
        <dbReference type="ARBA" id="ARBA00023136"/>
    </source>
</evidence>
<dbReference type="SUPFAM" id="SSF54695">
    <property type="entry name" value="POZ domain"/>
    <property type="match status" value="1"/>
</dbReference>
<dbReference type="InterPro" id="IPR028325">
    <property type="entry name" value="VG_K_chnl"/>
</dbReference>
<dbReference type="Gene3D" id="1.10.287.70">
    <property type="match status" value="1"/>
</dbReference>
<evidence type="ECO:0000256" key="12">
    <source>
        <dbReference type="SAM" id="Phobius"/>
    </source>
</evidence>
<dbReference type="GO" id="GO:0008076">
    <property type="term" value="C:voltage-gated potassium channel complex"/>
    <property type="evidence" value="ECO:0007669"/>
    <property type="project" value="InterPro"/>
</dbReference>
<comment type="subcellular location">
    <subcellularLocation>
        <location evidence="1">Membrane</location>
        <topology evidence="1">Multi-pass membrane protein</topology>
    </subcellularLocation>
</comment>
<keyword evidence="5" id="KW-0631">Potassium channel</keyword>
<keyword evidence="3" id="KW-0633">Potassium transport</keyword>
<sequence length="406" mass="46115">MAWCLGKGMTTSTRRKVLRRATTADAAMNETPCQARLQCVRAWSSLNNIPSASASLSSPHCGPTLVTQGEPILHLNIGGTKFRIARCVLARHPKTRLGRLAKPELSSSERIDVCDDYAAATREYFFDRDPEVFRLVFTYYRTGVLWVSDELCPINYVEEIQYWGLQVRHTNHCCRIVFEERQSEMEDNLKVQQELEDEFVTEAKEEHFQIMAVASSLFVLISIVGMSLNTVEEMHSKTPSRGEKTSLEILETICVGFFTLEYLLRLISTPDIRGFLKAVSNGLDLIAILPFYIHLMFEELVAEGDHTYDGEVKAVDRVAISTVGYGDMYPESFLGQFFAFGCISFGIILNGLPISILFNKFSDYYAKLKMQEYRLKQRGKIDLKRRVRRKITHILNNADGVHGHGI</sequence>
<feature type="transmembrane region" description="Helical" evidence="12">
    <location>
        <begin position="210"/>
        <end position="229"/>
    </location>
</feature>
<dbReference type="GO" id="GO:0005249">
    <property type="term" value="F:voltage-gated potassium channel activity"/>
    <property type="evidence" value="ECO:0007669"/>
    <property type="project" value="InterPro"/>
</dbReference>
<evidence type="ECO:0000256" key="7">
    <source>
        <dbReference type="ARBA" id="ARBA00022958"/>
    </source>
</evidence>
<dbReference type="Pfam" id="PF07885">
    <property type="entry name" value="Ion_trans_2"/>
    <property type="match status" value="1"/>
</dbReference>
<evidence type="ECO:0000256" key="11">
    <source>
        <dbReference type="ARBA" id="ARBA00023303"/>
    </source>
</evidence>
<dbReference type="EMBL" id="MH726113">
    <property type="protein sequence ID" value="QBP05209.1"/>
    <property type="molecule type" value="mRNA"/>
</dbReference>
<evidence type="ECO:0000256" key="9">
    <source>
        <dbReference type="ARBA" id="ARBA00023065"/>
    </source>
</evidence>
<keyword evidence="2" id="KW-0813">Transport</keyword>
<feature type="transmembrane region" description="Helical" evidence="12">
    <location>
        <begin position="337"/>
        <end position="358"/>
    </location>
</feature>
<dbReference type="Gene3D" id="3.30.710.10">
    <property type="entry name" value="Potassium Channel Kv1.1, Chain A"/>
    <property type="match status" value="1"/>
</dbReference>
<dbReference type="GO" id="GO:0001508">
    <property type="term" value="P:action potential"/>
    <property type="evidence" value="ECO:0007669"/>
    <property type="project" value="TreeGrafter"/>
</dbReference>
<dbReference type="InterPro" id="IPR000210">
    <property type="entry name" value="BTB/POZ_dom"/>
</dbReference>
<evidence type="ECO:0000256" key="8">
    <source>
        <dbReference type="ARBA" id="ARBA00022989"/>
    </source>
</evidence>
<protein>
    <submittedName>
        <fullName evidence="14">Potassium voltage-gated channel 8b</fullName>
    </submittedName>
</protein>
<proteinExistence type="evidence at transcript level"/>
<dbReference type="PANTHER" id="PTHR11537:SF254">
    <property type="entry name" value="POTASSIUM VOLTAGE-GATED CHANNEL PROTEIN SHAB"/>
    <property type="match status" value="1"/>
</dbReference>